<accession>A0AAD6TNF8</accession>
<comment type="caution">
    <text evidence="2">The sequence shown here is derived from an EMBL/GenBank/DDBJ whole genome shotgun (WGS) entry which is preliminary data.</text>
</comment>
<sequence length="192" mass="21128">MDRLAAVQSQADSLATKNRELRDKNKHLVTRTDDAARKLHNKARQATRARTAADGLRAELNRSKHARAVQTGRFLRRKHDGIVRAMTNAKMGKDQRWMKGKGGIFTEASREMFRELVALKVAPDNVDPIHTVGTGLGIDVQDHISGRHVGRVVEEGGITSDLQVAKEMSDSKAVALSGDGTTIKHIHPMSPQ</sequence>
<evidence type="ECO:0000313" key="3">
    <source>
        <dbReference type="Proteomes" id="UP001222325"/>
    </source>
</evidence>
<protein>
    <submittedName>
        <fullName evidence="2">Uncharacterized protein</fullName>
    </submittedName>
</protein>
<reference evidence="2" key="1">
    <citation type="submission" date="2023-03" db="EMBL/GenBank/DDBJ databases">
        <title>Massive genome expansion in bonnet fungi (Mycena s.s.) driven by repeated elements and novel gene families across ecological guilds.</title>
        <authorList>
            <consortium name="Lawrence Berkeley National Laboratory"/>
            <person name="Harder C.B."/>
            <person name="Miyauchi S."/>
            <person name="Viragh M."/>
            <person name="Kuo A."/>
            <person name="Thoen E."/>
            <person name="Andreopoulos B."/>
            <person name="Lu D."/>
            <person name="Skrede I."/>
            <person name="Drula E."/>
            <person name="Henrissat B."/>
            <person name="Morin E."/>
            <person name="Kohler A."/>
            <person name="Barry K."/>
            <person name="LaButti K."/>
            <person name="Morin E."/>
            <person name="Salamov A."/>
            <person name="Lipzen A."/>
            <person name="Mereny Z."/>
            <person name="Hegedus B."/>
            <person name="Baldrian P."/>
            <person name="Stursova M."/>
            <person name="Weitz H."/>
            <person name="Taylor A."/>
            <person name="Grigoriev I.V."/>
            <person name="Nagy L.G."/>
            <person name="Martin F."/>
            <person name="Kauserud H."/>
        </authorList>
    </citation>
    <scope>NUCLEOTIDE SEQUENCE</scope>
    <source>
        <strain evidence="2">CBHHK173m</strain>
    </source>
</reference>
<organism evidence="2 3">
    <name type="scientific">Mycena belliarum</name>
    <dbReference type="NCBI Taxonomy" id="1033014"/>
    <lineage>
        <taxon>Eukaryota</taxon>
        <taxon>Fungi</taxon>
        <taxon>Dikarya</taxon>
        <taxon>Basidiomycota</taxon>
        <taxon>Agaricomycotina</taxon>
        <taxon>Agaricomycetes</taxon>
        <taxon>Agaricomycetidae</taxon>
        <taxon>Agaricales</taxon>
        <taxon>Marasmiineae</taxon>
        <taxon>Mycenaceae</taxon>
        <taxon>Mycena</taxon>
    </lineage>
</organism>
<proteinExistence type="predicted"/>
<dbReference type="Proteomes" id="UP001222325">
    <property type="component" value="Unassembled WGS sequence"/>
</dbReference>
<evidence type="ECO:0000313" key="2">
    <source>
        <dbReference type="EMBL" id="KAJ7075018.1"/>
    </source>
</evidence>
<gene>
    <name evidence="2" type="ORF">B0H15DRAFT_956907</name>
</gene>
<feature type="compositionally biased region" description="Polar residues" evidence="1">
    <location>
        <begin position="7"/>
        <end position="16"/>
    </location>
</feature>
<keyword evidence="3" id="KW-1185">Reference proteome</keyword>
<dbReference type="EMBL" id="JARJCN010000106">
    <property type="protein sequence ID" value="KAJ7075018.1"/>
    <property type="molecule type" value="Genomic_DNA"/>
</dbReference>
<dbReference type="AlphaFoldDB" id="A0AAD6TNF8"/>
<feature type="region of interest" description="Disordered" evidence="1">
    <location>
        <begin position="1"/>
        <end position="26"/>
    </location>
</feature>
<name>A0AAD6TNF8_9AGAR</name>
<evidence type="ECO:0000256" key="1">
    <source>
        <dbReference type="SAM" id="MobiDB-lite"/>
    </source>
</evidence>